<evidence type="ECO:0000259" key="2">
    <source>
        <dbReference type="Pfam" id="PF12697"/>
    </source>
</evidence>
<proteinExistence type="predicted"/>
<evidence type="ECO:0000313" key="3">
    <source>
        <dbReference type="EMBL" id="CAB3705675.1"/>
    </source>
</evidence>
<dbReference type="PANTHER" id="PTHR43139">
    <property type="entry name" value="SI:DKEY-122A22.2"/>
    <property type="match status" value="1"/>
</dbReference>
<dbReference type="Gene3D" id="3.40.50.1820">
    <property type="entry name" value="alpha/beta hydrolase"/>
    <property type="match status" value="1"/>
</dbReference>
<accession>A0A6J5BJ72</accession>
<dbReference type="RefSeq" id="WP_241065408.1">
    <property type="nucleotide sequence ID" value="NZ_JAJLPR010000240.1"/>
</dbReference>
<dbReference type="Proteomes" id="UP000507979">
    <property type="component" value="Unassembled WGS sequence"/>
</dbReference>
<feature type="domain" description="AB hydrolase-1" evidence="2">
    <location>
        <begin position="41"/>
        <end position="223"/>
    </location>
</feature>
<dbReference type="SUPFAM" id="SSF53474">
    <property type="entry name" value="alpha/beta-Hydrolases"/>
    <property type="match status" value="1"/>
</dbReference>
<dbReference type="InterPro" id="IPR000073">
    <property type="entry name" value="AB_hydrolase_1"/>
</dbReference>
<organism evidence="3 4">
    <name type="scientific">Achromobacter insuavis</name>
    <dbReference type="NCBI Taxonomy" id="1287735"/>
    <lineage>
        <taxon>Bacteria</taxon>
        <taxon>Pseudomonadati</taxon>
        <taxon>Pseudomonadota</taxon>
        <taxon>Betaproteobacteria</taxon>
        <taxon>Burkholderiales</taxon>
        <taxon>Alcaligenaceae</taxon>
        <taxon>Achromobacter</taxon>
    </lineage>
</organism>
<dbReference type="PRINTS" id="PR00111">
    <property type="entry name" value="ABHYDROLASE"/>
</dbReference>
<keyword evidence="3" id="KW-0378">Hydrolase</keyword>
<dbReference type="AlphaFoldDB" id="A0A6J5BJ72"/>
<evidence type="ECO:0000256" key="1">
    <source>
        <dbReference type="SAM" id="MobiDB-lite"/>
    </source>
</evidence>
<gene>
    <name evidence="3" type="primary">rutD_2</name>
    <name evidence="3" type="ORF">LMG26845_05486</name>
</gene>
<feature type="compositionally biased region" description="Basic and acidic residues" evidence="1">
    <location>
        <begin position="252"/>
        <end position="261"/>
    </location>
</feature>
<dbReference type="GO" id="GO:0016787">
    <property type="term" value="F:hydrolase activity"/>
    <property type="evidence" value="ECO:0007669"/>
    <property type="project" value="UniProtKB-KW"/>
</dbReference>
<name>A0A6J5BJ72_9BURK</name>
<feature type="region of interest" description="Disordered" evidence="1">
    <location>
        <begin position="241"/>
        <end position="261"/>
    </location>
</feature>
<dbReference type="InterPro" id="IPR029058">
    <property type="entry name" value="AB_hydrolase_fold"/>
</dbReference>
<dbReference type="Pfam" id="PF12697">
    <property type="entry name" value="Abhydrolase_6"/>
    <property type="match status" value="1"/>
</dbReference>
<evidence type="ECO:0000313" key="4">
    <source>
        <dbReference type="Proteomes" id="UP000507979"/>
    </source>
</evidence>
<protein>
    <submittedName>
        <fullName evidence="3">Aminoacrylate hydrolase RutD</fullName>
        <ecNumber evidence="3">3.5.1.-</ecNumber>
    </submittedName>
</protein>
<dbReference type="EMBL" id="CADIJR010000092">
    <property type="protein sequence ID" value="CAB3705675.1"/>
    <property type="molecule type" value="Genomic_DNA"/>
</dbReference>
<reference evidence="3 4" key="1">
    <citation type="submission" date="2020-04" db="EMBL/GenBank/DDBJ databases">
        <authorList>
            <person name="De Canck E."/>
        </authorList>
    </citation>
    <scope>NUCLEOTIDE SEQUENCE [LARGE SCALE GENOMIC DNA]</scope>
    <source>
        <strain evidence="3 4">LMG 26845</strain>
    </source>
</reference>
<dbReference type="InterPro" id="IPR052370">
    <property type="entry name" value="Meta-cleavage_hydrolase"/>
</dbReference>
<sequence>MAPTLLLIGGTACDEALWAPLRKLAPPLAQCVRVADYGAHESARAAATDLLARHRGRLVPVGFSLGGFVAQEMAAQAPERLAGIVLVATNARADTAAGAQARQRIVDLADALGPGAVVRQHLWPAYVAPGRLSDSALQDAIVAMADRLGIAALRRHAAIAATRADGLARLSAWHGPALVISGARDALNPADRQREMHGRLRQGRWVNLPEVGHFVPLEAPRALHGALRQWLRDGVAFENLRPSARNPTSQERALDDGQGKP</sequence>
<keyword evidence="4" id="KW-1185">Reference proteome</keyword>
<dbReference type="PANTHER" id="PTHR43139:SF52">
    <property type="entry name" value="SI:DKEY-122A22.2"/>
    <property type="match status" value="1"/>
</dbReference>
<dbReference type="EC" id="3.5.1.-" evidence="3"/>